<dbReference type="InterPro" id="IPR000408">
    <property type="entry name" value="Reg_chr_condens"/>
</dbReference>
<dbReference type="GO" id="GO:0004674">
    <property type="term" value="F:protein serine/threonine kinase activity"/>
    <property type="evidence" value="ECO:0007669"/>
    <property type="project" value="UniProtKB-KW"/>
</dbReference>
<dbReference type="EC" id="2.7.11.1" evidence="1"/>
<protein>
    <recommendedName>
        <fullName evidence="1">non-specific serine/threonine protein kinase</fullName>
        <ecNumber evidence="1">2.7.11.1</ecNumber>
    </recommendedName>
</protein>
<dbReference type="Gene3D" id="1.10.510.10">
    <property type="entry name" value="Transferase(Phosphotransferase) domain 1"/>
    <property type="match status" value="1"/>
</dbReference>
<evidence type="ECO:0000256" key="2">
    <source>
        <dbReference type="ARBA" id="ARBA00022527"/>
    </source>
</evidence>
<evidence type="ECO:0000256" key="4">
    <source>
        <dbReference type="ARBA" id="ARBA00022741"/>
    </source>
</evidence>
<keyword evidence="4" id="KW-0547">Nucleotide-binding</keyword>
<dbReference type="CDD" id="cd14014">
    <property type="entry name" value="STKc_PknB_like"/>
    <property type="match status" value="1"/>
</dbReference>
<evidence type="ECO:0000313" key="8">
    <source>
        <dbReference type="EMBL" id="QHN40219.1"/>
    </source>
</evidence>
<dbReference type="PANTHER" id="PTHR43289">
    <property type="entry name" value="MITOGEN-ACTIVATED PROTEIN KINASE KINASE KINASE 20-RELATED"/>
    <property type="match status" value="1"/>
</dbReference>
<keyword evidence="3" id="KW-0808">Transferase</keyword>
<dbReference type="Pfam" id="PF00415">
    <property type="entry name" value="RCC1"/>
    <property type="match status" value="3"/>
</dbReference>
<proteinExistence type="predicted"/>
<evidence type="ECO:0000256" key="3">
    <source>
        <dbReference type="ARBA" id="ARBA00022679"/>
    </source>
</evidence>
<evidence type="ECO:0000256" key="7">
    <source>
        <dbReference type="SAM" id="MobiDB-lite"/>
    </source>
</evidence>
<dbReference type="GO" id="GO:0005524">
    <property type="term" value="F:ATP binding"/>
    <property type="evidence" value="ECO:0007669"/>
    <property type="project" value="UniProtKB-KW"/>
</dbReference>
<dbReference type="SMART" id="SM00220">
    <property type="entry name" value="S_TKc"/>
    <property type="match status" value="1"/>
</dbReference>
<dbReference type="InterPro" id="IPR008271">
    <property type="entry name" value="Ser/Thr_kinase_AS"/>
</dbReference>
<dbReference type="SUPFAM" id="SSF50985">
    <property type="entry name" value="RCC1/BLIP-II"/>
    <property type="match status" value="1"/>
</dbReference>
<keyword evidence="6" id="KW-0067">ATP-binding</keyword>
<dbReference type="RefSeq" id="WP_040514969.1">
    <property type="nucleotide sequence ID" value="NZ_CP045804.1"/>
</dbReference>
<keyword evidence="2" id="KW-0723">Serine/threonine-protein kinase</keyword>
<dbReference type="SUPFAM" id="SSF56112">
    <property type="entry name" value="Protein kinase-like (PK-like)"/>
    <property type="match status" value="1"/>
</dbReference>
<feature type="compositionally biased region" description="Pro residues" evidence="7">
    <location>
        <begin position="330"/>
        <end position="349"/>
    </location>
</feature>
<dbReference type="PROSITE" id="PS50012">
    <property type="entry name" value="RCC1_3"/>
    <property type="match status" value="4"/>
</dbReference>
<dbReference type="InterPro" id="IPR000719">
    <property type="entry name" value="Prot_kinase_dom"/>
</dbReference>
<evidence type="ECO:0000256" key="1">
    <source>
        <dbReference type="ARBA" id="ARBA00012513"/>
    </source>
</evidence>
<dbReference type="PANTHER" id="PTHR43289:SF6">
    <property type="entry name" value="SERINE_THREONINE-PROTEIN KINASE NEKL-3"/>
    <property type="match status" value="1"/>
</dbReference>
<feature type="region of interest" description="Disordered" evidence="7">
    <location>
        <begin position="273"/>
        <end position="349"/>
    </location>
</feature>
<dbReference type="Gene3D" id="3.30.200.20">
    <property type="entry name" value="Phosphorylase Kinase, domain 1"/>
    <property type="match status" value="1"/>
</dbReference>
<keyword evidence="5 8" id="KW-0418">Kinase</keyword>
<evidence type="ECO:0000256" key="5">
    <source>
        <dbReference type="ARBA" id="ARBA00022777"/>
    </source>
</evidence>
<accession>A0A857KYN8</accession>
<dbReference type="EMBL" id="CP045810">
    <property type="protein sequence ID" value="QHN40219.1"/>
    <property type="molecule type" value="Genomic_DNA"/>
</dbReference>
<dbReference type="AlphaFoldDB" id="A0A857KYN8"/>
<evidence type="ECO:0000256" key="6">
    <source>
        <dbReference type="ARBA" id="ARBA00022840"/>
    </source>
</evidence>
<name>A0A857KYN8_9ACTN</name>
<dbReference type="PROSITE" id="PS50011">
    <property type="entry name" value="PROTEIN_KINASE_DOM"/>
    <property type="match status" value="1"/>
</dbReference>
<reference evidence="8" key="1">
    <citation type="journal article" date="2021" name="Nat. Microbiol.">
        <title>Cocultivation of an ultrasmall environmental parasitic bacterium with lytic ability against bacteria associated with wastewater foams.</title>
        <authorList>
            <person name="Batinovic S."/>
            <person name="Rose J.J.A."/>
            <person name="Ratcliffe J."/>
            <person name="Seviour R.J."/>
            <person name="Petrovski S."/>
        </authorList>
    </citation>
    <scope>NUCLEOTIDE SEQUENCE</scope>
    <source>
        <strain evidence="8">CON44</strain>
    </source>
</reference>
<organism evidence="8">
    <name type="scientific">Gordonia amarae</name>
    <dbReference type="NCBI Taxonomy" id="36821"/>
    <lineage>
        <taxon>Bacteria</taxon>
        <taxon>Bacillati</taxon>
        <taxon>Actinomycetota</taxon>
        <taxon>Actinomycetes</taxon>
        <taxon>Mycobacteriales</taxon>
        <taxon>Gordoniaceae</taxon>
        <taxon>Gordonia</taxon>
    </lineage>
</organism>
<dbReference type="Pfam" id="PF00069">
    <property type="entry name" value="Pkinase"/>
    <property type="match status" value="1"/>
</dbReference>
<gene>
    <name evidence="8" type="ORF">GII30_14640</name>
</gene>
<dbReference type="Gene3D" id="2.130.10.30">
    <property type="entry name" value="Regulator of chromosome condensation 1/beta-lactamase-inhibitor protein II"/>
    <property type="match status" value="2"/>
</dbReference>
<dbReference type="PROSITE" id="PS00108">
    <property type="entry name" value="PROTEIN_KINASE_ST"/>
    <property type="match status" value="1"/>
</dbReference>
<dbReference type="InterPro" id="IPR009091">
    <property type="entry name" value="RCC1/BLIP-II"/>
</dbReference>
<sequence length="786" mass="80612">MKLHPGKQFSGYHIERRLGTGGMGEVYLVTNPSLSRREAMKILSVSGQGNGNLGQRFMTEAQIAAGLTHSSIVTVYRYGIEDDTPWFTMAYLDGPDLAEATLSPTEIGATITEVADALDYAHERGVVHRDIKPSNIVITRRRDNSVHATVLDFGIAKLATNPDLTAVNSLVGTAAYTAPEVVSGRTATAASDQYSLACTVYASLTGQPPFVGELPAILHAHVAAQPPLVSAVRPELAAADRVVQRAMSKAPAQRYPDCQSFANDLRTALAAPGPSVAGHQWSPSPAYAPAAGQSSSPGHLGQSGYPPLPGYVATQVSSVTSPTPGGLPALPLPQGPAHPAPPLSAGPYPFPGPPNAATVAAPGFYPAAPASGYPAAAEAHPSPAPTGPRHKKRSTGIIVGVVLAVAALVAVGATSPLWWPDSTPTGKTAFPQNQIAASGGTTCVIRLGELYCWGSNKNGQVGDGSTTDRSTPVKVPGLTDVTAVYVGRVTYTDNTSGVTTCAVAGGAAYCWGHNRSYEVGDGSTTDRSSPVKVPGLPGTVVGIATGFGTTCAVTAVKTLYCWGHAKTGAVGTGPSEEPIAQPVEVNLADVETVVTSGGATCAIVTGGDLYCWGSNGTGQLGNGTTEMRSRPGRVLNIDDVTAVAIGSAIVKDDGEDFTTVTPCAIAAQTVHCWGYGFTPDSRGNRTVPVEVPGTDGADSITVDVGTACTTSGGLVHCWGNNEYGQAAVEDTGRLVPKPNLVAGLTDTRAVVTGSSVTCAIGQADELKCWGALHGSEKITSPQTVDY</sequence>
<dbReference type="InterPro" id="IPR011009">
    <property type="entry name" value="Kinase-like_dom_sf"/>
</dbReference>